<evidence type="ECO:0000313" key="2">
    <source>
        <dbReference type="Proteomes" id="UP000290288"/>
    </source>
</evidence>
<dbReference type="EMBL" id="SDEE01000437">
    <property type="protein sequence ID" value="RXW16444.1"/>
    <property type="molecule type" value="Genomic_DNA"/>
</dbReference>
<evidence type="ECO:0000313" key="1">
    <source>
        <dbReference type="EMBL" id="RXW16444.1"/>
    </source>
</evidence>
<organism evidence="1 2">
    <name type="scientific">Candolleomyces aberdarensis</name>
    <dbReference type="NCBI Taxonomy" id="2316362"/>
    <lineage>
        <taxon>Eukaryota</taxon>
        <taxon>Fungi</taxon>
        <taxon>Dikarya</taxon>
        <taxon>Basidiomycota</taxon>
        <taxon>Agaricomycotina</taxon>
        <taxon>Agaricomycetes</taxon>
        <taxon>Agaricomycetidae</taxon>
        <taxon>Agaricales</taxon>
        <taxon>Agaricineae</taxon>
        <taxon>Psathyrellaceae</taxon>
        <taxon>Candolleomyces</taxon>
    </lineage>
</organism>
<dbReference type="AlphaFoldDB" id="A0A4Q2DCX6"/>
<gene>
    <name evidence="1" type="ORF">EST38_g9409</name>
</gene>
<dbReference type="Proteomes" id="UP000290288">
    <property type="component" value="Unassembled WGS sequence"/>
</dbReference>
<protein>
    <submittedName>
        <fullName evidence="1">Uncharacterized protein</fullName>
    </submittedName>
</protein>
<proteinExistence type="predicted"/>
<reference evidence="1 2" key="1">
    <citation type="submission" date="2019-01" db="EMBL/GenBank/DDBJ databases">
        <title>Draft genome sequence of Psathyrella aberdarensis IHI B618.</title>
        <authorList>
            <person name="Buettner E."/>
            <person name="Kellner H."/>
        </authorList>
    </citation>
    <scope>NUCLEOTIDE SEQUENCE [LARGE SCALE GENOMIC DNA]</scope>
    <source>
        <strain evidence="1 2">IHI B618</strain>
    </source>
</reference>
<name>A0A4Q2DCX6_9AGAR</name>
<sequence>MSEWCLPKETFDVMRDQNVVISGSVALNVVEPGCVVPRDLDLYVPLGGVVDFDKFLTDLTDYVQVTKEDYTDLGALTDNYVAGHAWVQDTGMRTVVFYRHKTSGTVLNVIESSHPVPTTTIFKFHSTFVMNYISWNGVICAYPKMTADRVGLLNTKDRELTPRMKRCMIKYALRGFETLNPVVVRLATVIPFDSLSVP</sequence>
<keyword evidence="2" id="KW-1185">Reference proteome</keyword>
<accession>A0A4Q2DCX6</accession>
<comment type="caution">
    <text evidence="1">The sequence shown here is derived from an EMBL/GenBank/DDBJ whole genome shotgun (WGS) entry which is preliminary data.</text>
</comment>
<dbReference type="OrthoDB" id="3067340at2759"/>